<keyword evidence="3 4" id="KW-0479">Metal-binding</keyword>
<keyword evidence="4" id="KW-0560">Oxidoreductase</keyword>
<dbReference type="PRINTS" id="PR00385">
    <property type="entry name" value="P450"/>
</dbReference>
<reference evidence="5 6" key="1">
    <citation type="submission" date="2018-03" db="EMBL/GenBank/DDBJ databases">
        <title>The ancient ancestry and fast evolution of plastids.</title>
        <authorList>
            <person name="Moore K.R."/>
            <person name="Magnabosco C."/>
            <person name="Momper L."/>
            <person name="Gold D.A."/>
            <person name="Bosak T."/>
            <person name="Fournier G.P."/>
        </authorList>
    </citation>
    <scope>NUCLEOTIDE SEQUENCE [LARGE SCALE GENOMIC DNA]</scope>
    <source>
        <strain evidence="5 6">CCALA 016</strain>
    </source>
</reference>
<dbReference type="AlphaFoldDB" id="A0A2T1LW49"/>
<comment type="caution">
    <text evidence="5">The sequence shown here is derived from an EMBL/GenBank/DDBJ whole genome shotgun (WGS) entry which is preliminary data.</text>
</comment>
<evidence type="ECO:0000313" key="5">
    <source>
        <dbReference type="EMBL" id="PSF36129.1"/>
    </source>
</evidence>
<keyword evidence="6" id="KW-1185">Reference proteome</keyword>
<dbReference type="SUPFAM" id="SSF48264">
    <property type="entry name" value="Cytochrome P450"/>
    <property type="match status" value="1"/>
</dbReference>
<gene>
    <name evidence="5" type="ORF">C7H19_14110</name>
</gene>
<dbReference type="GO" id="GO:0005506">
    <property type="term" value="F:iron ion binding"/>
    <property type="evidence" value="ECO:0007669"/>
    <property type="project" value="InterPro"/>
</dbReference>
<protein>
    <submittedName>
        <fullName evidence="5">Cytochrome P450</fullName>
    </submittedName>
</protein>
<feature type="binding site" description="axial binding residue" evidence="3">
    <location>
        <position position="394"/>
    </location>
    <ligand>
        <name>heme</name>
        <dbReference type="ChEBI" id="CHEBI:30413"/>
    </ligand>
    <ligandPart>
        <name>Fe</name>
        <dbReference type="ChEBI" id="CHEBI:18248"/>
    </ligandPart>
</feature>
<keyword evidence="3 4" id="KW-0408">Iron</keyword>
<dbReference type="Proteomes" id="UP000239001">
    <property type="component" value="Unassembled WGS sequence"/>
</dbReference>
<accession>A0A2T1LW49</accession>
<evidence type="ECO:0000256" key="2">
    <source>
        <dbReference type="ARBA" id="ARBA00010617"/>
    </source>
</evidence>
<keyword evidence="4" id="KW-0503">Monooxygenase</keyword>
<comment type="similarity">
    <text evidence="2 4">Belongs to the cytochrome P450 family.</text>
</comment>
<dbReference type="InterPro" id="IPR002401">
    <property type="entry name" value="Cyt_P450_E_grp-I"/>
</dbReference>
<reference evidence="5 6" key="2">
    <citation type="submission" date="2018-03" db="EMBL/GenBank/DDBJ databases">
        <authorList>
            <person name="Keele B.F."/>
        </authorList>
    </citation>
    <scope>NUCLEOTIDE SEQUENCE [LARGE SCALE GENOMIC DNA]</scope>
    <source>
        <strain evidence="5 6">CCALA 016</strain>
    </source>
</reference>
<dbReference type="PANTHER" id="PTHR24305:SF166">
    <property type="entry name" value="CYTOCHROME P450 12A4, MITOCHONDRIAL-RELATED"/>
    <property type="match status" value="1"/>
</dbReference>
<sequence>MSKLLSGPKTLPFLQLTHWILNPVSYMEKVSKDFPDLFRTRGLGMNGLIFISHPQALQQLLTNDRKQFSAPGEINAIVSPLVGDYSVIMLGGDRHKKRRQLLLPPFHGERMRSYADSILDITQNVMDALPQDQVFIARDEMQSISLQVIIETVFGLHKGERYLELKNLLSSMLDIFRMSSMAAILFFPSLQKDFGAWSPWGKFMRTQQKVDSLLYAEIAERQKNPDPNRTDILSLLMSARDEAGQPMSNKELRDELITLLFAGHETTATAMSWALYWTHRHPEIKDKILQELATLGNNPNPIDIARLPYLTAVCNETLRLYPVGMLTFPRRVEEPVEMLGYRLEAGDVVAGCIYLTHHRPELYPDSQQFKPERFLERQFTPYEFIPFGGGARRCIGEALAMFEMKLAIATILSRYELALADQKPEPPRRRGLTLAPGNGVRMVMKGKRKFLEPSVTQSDLVGV</sequence>
<dbReference type="InterPro" id="IPR050121">
    <property type="entry name" value="Cytochrome_P450_monoxygenase"/>
</dbReference>
<name>A0A2T1LW49_9CHRO</name>
<evidence type="ECO:0000256" key="4">
    <source>
        <dbReference type="RuleBase" id="RU000461"/>
    </source>
</evidence>
<dbReference type="PROSITE" id="PS00086">
    <property type="entry name" value="CYTOCHROME_P450"/>
    <property type="match status" value="1"/>
</dbReference>
<dbReference type="PRINTS" id="PR00463">
    <property type="entry name" value="EP450I"/>
</dbReference>
<dbReference type="Pfam" id="PF00067">
    <property type="entry name" value="p450"/>
    <property type="match status" value="1"/>
</dbReference>
<keyword evidence="3 4" id="KW-0349">Heme</keyword>
<dbReference type="EMBL" id="PXOH01000015">
    <property type="protein sequence ID" value="PSF36129.1"/>
    <property type="molecule type" value="Genomic_DNA"/>
</dbReference>
<proteinExistence type="inferred from homology"/>
<evidence type="ECO:0000256" key="3">
    <source>
        <dbReference type="PIRSR" id="PIRSR602401-1"/>
    </source>
</evidence>
<dbReference type="InterPro" id="IPR017972">
    <property type="entry name" value="Cyt_P450_CS"/>
</dbReference>
<dbReference type="OrthoDB" id="446280at2"/>
<dbReference type="CDD" id="cd11053">
    <property type="entry name" value="CYP110-like"/>
    <property type="match status" value="1"/>
</dbReference>
<dbReference type="Gene3D" id="1.10.630.10">
    <property type="entry name" value="Cytochrome P450"/>
    <property type="match status" value="1"/>
</dbReference>
<evidence type="ECO:0000313" key="6">
    <source>
        <dbReference type="Proteomes" id="UP000239001"/>
    </source>
</evidence>
<dbReference type="GO" id="GO:0020037">
    <property type="term" value="F:heme binding"/>
    <property type="evidence" value="ECO:0007669"/>
    <property type="project" value="InterPro"/>
</dbReference>
<dbReference type="InterPro" id="IPR036396">
    <property type="entry name" value="Cyt_P450_sf"/>
</dbReference>
<dbReference type="RefSeq" id="WP_106457523.1">
    <property type="nucleotide sequence ID" value="NZ_PXOH01000015.1"/>
</dbReference>
<dbReference type="GO" id="GO:0004497">
    <property type="term" value="F:monooxygenase activity"/>
    <property type="evidence" value="ECO:0007669"/>
    <property type="project" value="UniProtKB-KW"/>
</dbReference>
<dbReference type="GO" id="GO:0016705">
    <property type="term" value="F:oxidoreductase activity, acting on paired donors, with incorporation or reduction of molecular oxygen"/>
    <property type="evidence" value="ECO:0007669"/>
    <property type="project" value="InterPro"/>
</dbReference>
<dbReference type="PANTHER" id="PTHR24305">
    <property type="entry name" value="CYTOCHROME P450"/>
    <property type="match status" value="1"/>
</dbReference>
<organism evidence="5 6">
    <name type="scientific">Aphanothece hegewaldii CCALA 016</name>
    <dbReference type="NCBI Taxonomy" id="2107694"/>
    <lineage>
        <taxon>Bacteria</taxon>
        <taxon>Bacillati</taxon>
        <taxon>Cyanobacteriota</taxon>
        <taxon>Cyanophyceae</taxon>
        <taxon>Oscillatoriophycideae</taxon>
        <taxon>Chroococcales</taxon>
        <taxon>Aphanothecaceae</taxon>
        <taxon>Aphanothece</taxon>
    </lineage>
</organism>
<evidence type="ECO:0000256" key="1">
    <source>
        <dbReference type="ARBA" id="ARBA00001971"/>
    </source>
</evidence>
<comment type="cofactor">
    <cofactor evidence="1 3">
        <name>heme</name>
        <dbReference type="ChEBI" id="CHEBI:30413"/>
    </cofactor>
</comment>
<dbReference type="InterPro" id="IPR001128">
    <property type="entry name" value="Cyt_P450"/>
</dbReference>